<dbReference type="AlphaFoldDB" id="A0A8F9TXY0"/>
<keyword evidence="1" id="KW-1133">Transmembrane helix</keyword>
<keyword evidence="3" id="KW-1185">Reference proteome</keyword>
<evidence type="ECO:0000313" key="3">
    <source>
        <dbReference type="Proteomes" id="UP000825051"/>
    </source>
</evidence>
<organism evidence="2 3">
    <name type="scientific">Horticoccus luteus</name>
    <dbReference type="NCBI Taxonomy" id="2862869"/>
    <lineage>
        <taxon>Bacteria</taxon>
        <taxon>Pseudomonadati</taxon>
        <taxon>Verrucomicrobiota</taxon>
        <taxon>Opitutia</taxon>
        <taxon>Opitutales</taxon>
        <taxon>Opitutaceae</taxon>
        <taxon>Horticoccus</taxon>
    </lineage>
</organism>
<dbReference type="Proteomes" id="UP000825051">
    <property type="component" value="Chromosome"/>
</dbReference>
<evidence type="ECO:0000256" key="1">
    <source>
        <dbReference type="SAM" id="Phobius"/>
    </source>
</evidence>
<name>A0A8F9TXY0_9BACT</name>
<accession>A0A8F9TXY0</accession>
<keyword evidence="1" id="KW-0812">Transmembrane</keyword>
<dbReference type="EMBL" id="CP080507">
    <property type="protein sequence ID" value="QYM80037.1"/>
    <property type="molecule type" value="Genomic_DNA"/>
</dbReference>
<protein>
    <submittedName>
        <fullName evidence="2">Uncharacterized protein</fullName>
    </submittedName>
</protein>
<feature type="transmembrane region" description="Helical" evidence="1">
    <location>
        <begin position="130"/>
        <end position="156"/>
    </location>
</feature>
<feature type="transmembrane region" description="Helical" evidence="1">
    <location>
        <begin position="163"/>
        <end position="185"/>
    </location>
</feature>
<reference evidence="2" key="1">
    <citation type="submission" date="2021-08" db="EMBL/GenBank/DDBJ databases">
        <title>Genome of a novel bacterium of the phylum Verrucomicrobia, Oleiharenicola sp. KSB-15.</title>
        <authorList>
            <person name="Chung J.-H."/>
            <person name="Ahn J.-H."/>
            <person name="Yoon Y."/>
            <person name="Kim D.-Y."/>
            <person name="An S.-H."/>
            <person name="Park I."/>
            <person name="Yeon J."/>
        </authorList>
    </citation>
    <scope>NUCLEOTIDE SEQUENCE</scope>
    <source>
        <strain evidence="2">KSB-15</strain>
    </source>
</reference>
<sequence length="226" mass="23618">MTSLAETGQVTPETLFYDAGSEQWSAIKSNAELQTLLFPEKTKLKLRPQESFSALNTAPAAAAPITVDDMLAAAEGRTAETKDKSDPEIAMARAAKIGMWSAIVILLVSAAGEVLPAVDVIMAFTPAKLLAQPLVLLGLLDALLALLLMLGMVTLYPVVRFRAALGLGFIGFLFWAHGQSLPILLVAAASTGLFCCTLFVSVTAVIVVGLVGLAGAGALTYLLLTT</sequence>
<keyword evidence="1" id="KW-0472">Membrane</keyword>
<evidence type="ECO:0000313" key="2">
    <source>
        <dbReference type="EMBL" id="QYM80037.1"/>
    </source>
</evidence>
<feature type="transmembrane region" description="Helical" evidence="1">
    <location>
        <begin position="97"/>
        <end position="118"/>
    </location>
</feature>
<proteinExistence type="predicted"/>
<gene>
    <name evidence="2" type="ORF">K0B96_05300</name>
</gene>
<feature type="transmembrane region" description="Helical" evidence="1">
    <location>
        <begin position="191"/>
        <end position="224"/>
    </location>
</feature>
<dbReference type="KEGG" id="ole:K0B96_05300"/>